<evidence type="ECO:0000313" key="1">
    <source>
        <dbReference type="EMBL" id="KAF5194071.1"/>
    </source>
</evidence>
<dbReference type="EMBL" id="JABWDY010019205">
    <property type="protein sequence ID" value="KAF5194071.1"/>
    <property type="molecule type" value="Genomic_DNA"/>
</dbReference>
<protein>
    <submittedName>
        <fullName evidence="1">Uncharacterized protein</fullName>
    </submittedName>
</protein>
<gene>
    <name evidence="1" type="ORF">FRX31_016341</name>
</gene>
<reference evidence="1 2" key="1">
    <citation type="submission" date="2020-06" db="EMBL/GenBank/DDBJ databases">
        <title>Transcriptomic and genomic resources for Thalictrum thalictroides and T. hernandezii: Facilitating candidate gene discovery in an emerging model plant lineage.</title>
        <authorList>
            <person name="Arias T."/>
            <person name="Riano-Pachon D.M."/>
            <person name="Di Stilio V.S."/>
        </authorList>
    </citation>
    <scope>NUCLEOTIDE SEQUENCE [LARGE SCALE GENOMIC DNA]</scope>
    <source>
        <strain evidence="2">cv. WT478/WT964</strain>
        <tissue evidence="1">Leaves</tissue>
    </source>
</reference>
<dbReference type="OrthoDB" id="1727818at2759"/>
<proteinExistence type="predicted"/>
<dbReference type="AlphaFoldDB" id="A0A7J6W9U4"/>
<keyword evidence="2" id="KW-1185">Reference proteome</keyword>
<comment type="caution">
    <text evidence="1">The sequence shown here is derived from an EMBL/GenBank/DDBJ whole genome shotgun (WGS) entry which is preliminary data.</text>
</comment>
<evidence type="ECO:0000313" key="2">
    <source>
        <dbReference type="Proteomes" id="UP000554482"/>
    </source>
</evidence>
<sequence>MDHHFFLHCECATELSGDILFPLGVTAPSPFSATSIELWLANWPKVHTNALGNILWRLTPYAVLWVT</sequence>
<accession>A0A7J6W9U4</accession>
<dbReference type="Proteomes" id="UP000554482">
    <property type="component" value="Unassembled WGS sequence"/>
</dbReference>
<name>A0A7J6W9U4_THATH</name>
<organism evidence="1 2">
    <name type="scientific">Thalictrum thalictroides</name>
    <name type="common">Rue-anemone</name>
    <name type="synonym">Anemone thalictroides</name>
    <dbReference type="NCBI Taxonomy" id="46969"/>
    <lineage>
        <taxon>Eukaryota</taxon>
        <taxon>Viridiplantae</taxon>
        <taxon>Streptophyta</taxon>
        <taxon>Embryophyta</taxon>
        <taxon>Tracheophyta</taxon>
        <taxon>Spermatophyta</taxon>
        <taxon>Magnoliopsida</taxon>
        <taxon>Ranunculales</taxon>
        <taxon>Ranunculaceae</taxon>
        <taxon>Thalictroideae</taxon>
        <taxon>Thalictrum</taxon>
    </lineage>
</organism>